<dbReference type="Proteomes" id="UP001359559">
    <property type="component" value="Unassembled WGS sequence"/>
</dbReference>
<gene>
    <name evidence="2" type="ORF">RJT34_24410</name>
</gene>
<dbReference type="EMBL" id="JAYKXN010000006">
    <property type="protein sequence ID" value="KAK7279361.1"/>
    <property type="molecule type" value="Genomic_DNA"/>
</dbReference>
<evidence type="ECO:0000313" key="3">
    <source>
        <dbReference type="Proteomes" id="UP001359559"/>
    </source>
</evidence>
<dbReference type="AlphaFoldDB" id="A0AAN9FQQ7"/>
<organism evidence="2 3">
    <name type="scientific">Clitoria ternatea</name>
    <name type="common">Butterfly pea</name>
    <dbReference type="NCBI Taxonomy" id="43366"/>
    <lineage>
        <taxon>Eukaryota</taxon>
        <taxon>Viridiplantae</taxon>
        <taxon>Streptophyta</taxon>
        <taxon>Embryophyta</taxon>
        <taxon>Tracheophyta</taxon>
        <taxon>Spermatophyta</taxon>
        <taxon>Magnoliopsida</taxon>
        <taxon>eudicotyledons</taxon>
        <taxon>Gunneridae</taxon>
        <taxon>Pentapetalae</taxon>
        <taxon>rosids</taxon>
        <taxon>fabids</taxon>
        <taxon>Fabales</taxon>
        <taxon>Fabaceae</taxon>
        <taxon>Papilionoideae</taxon>
        <taxon>50 kb inversion clade</taxon>
        <taxon>NPAAA clade</taxon>
        <taxon>indigoferoid/millettioid clade</taxon>
        <taxon>Phaseoleae</taxon>
        <taxon>Clitoria</taxon>
    </lineage>
</organism>
<reference evidence="2 3" key="1">
    <citation type="submission" date="2024-01" db="EMBL/GenBank/DDBJ databases">
        <title>The genomes of 5 underutilized Papilionoideae crops provide insights into root nodulation and disease resistance.</title>
        <authorList>
            <person name="Yuan L."/>
        </authorList>
    </citation>
    <scope>NUCLEOTIDE SEQUENCE [LARGE SCALE GENOMIC DNA]</scope>
    <source>
        <strain evidence="2">LY-2023</strain>
        <tissue evidence="2">Leaf</tissue>
    </source>
</reference>
<accession>A0AAN9FQQ7</accession>
<feature type="compositionally biased region" description="Basic and acidic residues" evidence="1">
    <location>
        <begin position="67"/>
        <end position="82"/>
    </location>
</feature>
<feature type="region of interest" description="Disordered" evidence="1">
    <location>
        <begin position="57"/>
        <end position="82"/>
    </location>
</feature>
<protein>
    <submittedName>
        <fullName evidence="2">Uncharacterized protein</fullName>
    </submittedName>
</protein>
<proteinExistence type="predicted"/>
<evidence type="ECO:0000256" key="1">
    <source>
        <dbReference type="SAM" id="MobiDB-lite"/>
    </source>
</evidence>
<keyword evidence="3" id="KW-1185">Reference proteome</keyword>
<name>A0AAN9FQQ7_CLITE</name>
<evidence type="ECO:0000313" key="2">
    <source>
        <dbReference type="EMBL" id="KAK7279361.1"/>
    </source>
</evidence>
<comment type="caution">
    <text evidence="2">The sequence shown here is derived from an EMBL/GenBank/DDBJ whole genome shotgun (WGS) entry which is preliminary data.</text>
</comment>
<feature type="region of interest" description="Disordered" evidence="1">
    <location>
        <begin position="28"/>
        <end position="47"/>
    </location>
</feature>
<sequence length="82" mass="9354">MTKKVTWGLHSVSKGIMEFRRGVNVKSNHAAKHPIENHPDSPSPSSPLLICNCAANNSNSNQHRNHCHETREEFERDRTPQR</sequence>